<dbReference type="Gene3D" id="3.40.50.2300">
    <property type="match status" value="2"/>
</dbReference>
<keyword evidence="2" id="KW-0238">DNA-binding</keyword>
<dbReference type="InterPro" id="IPR028082">
    <property type="entry name" value="Peripla_BP_I"/>
</dbReference>
<reference evidence="5" key="1">
    <citation type="submission" date="2020-05" db="EMBL/GenBank/DDBJ databases">
        <authorList>
            <person name="Chiriac C."/>
            <person name="Salcher M."/>
            <person name="Ghai R."/>
            <person name="Kavagutti S V."/>
        </authorList>
    </citation>
    <scope>NUCLEOTIDE SEQUENCE</scope>
</reference>
<dbReference type="SUPFAM" id="SSF47413">
    <property type="entry name" value="lambda repressor-like DNA-binding domains"/>
    <property type="match status" value="1"/>
</dbReference>
<feature type="domain" description="HTH lacI-type" evidence="4">
    <location>
        <begin position="15"/>
        <end position="69"/>
    </location>
</feature>
<evidence type="ECO:0000259" key="4">
    <source>
        <dbReference type="PROSITE" id="PS50932"/>
    </source>
</evidence>
<evidence type="ECO:0000256" key="1">
    <source>
        <dbReference type="ARBA" id="ARBA00023015"/>
    </source>
</evidence>
<dbReference type="GO" id="GO:0000976">
    <property type="term" value="F:transcription cis-regulatory region binding"/>
    <property type="evidence" value="ECO:0007669"/>
    <property type="project" value="TreeGrafter"/>
</dbReference>
<dbReference type="GO" id="GO:0003700">
    <property type="term" value="F:DNA-binding transcription factor activity"/>
    <property type="evidence" value="ECO:0007669"/>
    <property type="project" value="TreeGrafter"/>
</dbReference>
<keyword evidence="3" id="KW-0804">Transcription</keyword>
<sequence length="354" mass="38081">MSVNANVDFSTRSRPTMKEVAALSGTSLKTVSRVMNDEGSVSPELVKKVKQAALSLNYQPNFTASSLRRSDGKTNTIGLLLEDVANPFSSALQRAIEEVARIRGVAVLAGSVDEDQTRERELAAAFISRRVDGLIVVPAGHDQSYLQIEKLSGTPMVFVDRPPSLLDADSVLSANHEGAKLGVQHLIANGHDRIAYLGDLETITTAANRLAGYRDALDRAGIDFDASIVKQNLRASVEAELFTNELMASDYPPSAIFASQNLISIGVMQALHRAGLQNTIALVGFDDIPMVDLITPGLTAIIQDVAGLGKTAAEILFNRIDGEQLDTQHRVLDVELVVRGSGEIQGPIRRTQSK</sequence>
<name>A0A6J6M3V3_9ZZZZ</name>
<dbReference type="SMART" id="SM00354">
    <property type="entry name" value="HTH_LACI"/>
    <property type="match status" value="1"/>
</dbReference>
<accession>A0A6J6M3V3</accession>
<dbReference type="AlphaFoldDB" id="A0A6J6M3V3"/>
<evidence type="ECO:0000256" key="2">
    <source>
        <dbReference type="ARBA" id="ARBA00023125"/>
    </source>
</evidence>
<dbReference type="Pfam" id="PF00356">
    <property type="entry name" value="LacI"/>
    <property type="match status" value="1"/>
</dbReference>
<dbReference type="InterPro" id="IPR000843">
    <property type="entry name" value="HTH_LacI"/>
</dbReference>
<dbReference type="CDD" id="cd06267">
    <property type="entry name" value="PBP1_LacI_sugar_binding-like"/>
    <property type="match status" value="1"/>
</dbReference>
<proteinExistence type="predicted"/>
<dbReference type="PANTHER" id="PTHR30146">
    <property type="entry name" value="LACI-RELATED TRANSCRIPTIONAL REPRESSOR"/>
    <property type="match status" value="1"/>
</dbReference>
<evidence type="ECO:0000256" key="3">
    <source>
        <dbReference type="ARBA" id="ARBA00023163"/>
    </source>
</evidence>
<dbReference type="SUPFAM" id="SSF53822">
    <property type="entry name" value="Periplasmic binding protein-like I"/>
    <property type="match status" value="1"/>
</dbReference>
<dbReference type="InterPro" id="IPR046335">
    <property type="entry name" value="LacI/GalR-like_sensor"/>
</dbReference>
<dbReference type="PANTHER" id="PTHR30146:SF109">
    <property type="entry name" value="HTH-TYPE TRANSCRIPTIONAL REGULATOR GALS"/>
    <property type="match status" value="1"/>
</dbReference>
<dbReference type="InterPro" id="IPR010982">
    <property type="entry name" value="Lambda_DNA-bd_dom_sf"/>
</dbReference>
<dbReference type="EMBL" id="CAEZWR010000107">
    <property type="protein sequence ID" value="CAB4668572.1"/>
    <property type="molecule type" value="Genomic_DNA"/>
</dbReference>
<protein>
    <submittedName>
        <fullName evidence="5">Unannotated protein</fullName>
    </submittedName>
</protein>
<dbReference type="Pfam" id="PF13377">
    <property type="entry name" value="Peripla_BP_3"/>
    <property type="match status" value="1"/>
</dbReference>
<organism evidence="5">
    <name type="scientific">freshwater metagenome</name>
    <dbReference type="NCBI Taxonomy" id="449393"/>
    <lineage>
        <taxon>unclassified sequences</taxon>
        <taxon>metagenomes</taxon>
        <taxon>ecological metagenomes</taxon>
    </lineage>
</organism>
<dbReference type="PROSITE" id="PS50932">
    <property type="entry name" value="HTH_LACI_2"/>
    <property type="match status" value="1"/>
</dbReference>
<keyword evidence="1" id="KW-0805">Transcription regulation</keyword>
<dbReference type="CDD" id="cd01392">
    <property type="entry name" value="HTH_LacI"/>
    <property type="match status" value="1"/>
</dbReference>
<gene>
    <name evidence="5" type="ORF">UFOPK2282_00951</name>
</gene>
<evidence type="ECO:0000313" key="5">
    <source>
        <dbReference type="EMBL" id="CAB4668572.1"/>
    </source>
</evidence>
<dbReference type="Gene3D" id="1.10.260.40">
    <property type="entry name" value="lambda repressor-like DNA-binding domains"/>
    <property type="match status" value="1"/>
</dbReference>